<evidence type="ECO:0000256" key="1">
    <source>
        <dbReference type="ARBA" id="ARBA00022723"/>
    </source>
</evidence>
<dbReference type="OrthoDB" id="512667at2759"/>
<dbReference type="PANTHER" id="PTHR20922">
    <property type="entry name" value="DNL-TYPE ZINC FINGER PROTEIN"/>
    <property type="match status" value="1"/>
</dbReference>
<dbReference type="PANTHER" id="PTHR20922:SF13">
    <property type="entry name" value="DNL-TYPE ZINC FINGER PROTEIN"/>
    <property type="match status" value="1"/>
</dbReference>
<name>A0A9W8E294_9FUNG</name>
<feature type="domain" description="DNL-type" evidence="5">
    <location>
        <begin position="78"/>
        <end position="173"/>
    </location>
</feature>
<organism evidence="6 7">
    <name type="scientific">Tieghemiomyces parasiticus</name>
    <dbReference type="NCBI Taxonomy" id="78921"/>
    <lineage>
        <taxon>Eukaryota</taxon>
        <taxon>Fungi</taxon>
        <taxon>Fungi incertae sedis</taxon>
        <taxon>Zoopagomycota</taxon>
        <taxon>Kickxellomycotina</taxon>
        <taxon>Dimargaritomycetes</taxon>
        <taxon>Dimargaritales</taxon>
        <taxon>Dimargaritaceae</taxon>
        <taxon>Tieghemiomyces</taxon>
    </lineage>
</organism>
<dbReference type="GO" id="GO:0008270">
    <property type="term" value="F:zinc ion binding"/>
    <property type="evidence" value="ECO:0007669"/>
    <property type="project" value="UniProtKB-KW"/>
</dbReference>
<keyword evidence="3" id="KW-0862">Zinc</keyword>
<keyword evidence="7" id="KW-1185">Reference proteome</keyword>
<gene>
    <name evidence="6" type="ORF">IWQ60_001736</name>
</gene>
<keyword evidence="2 4" id="KW-0863">Zinc-finger</keyword>
<evidence type="ECO:0000259" key="5">
    <source>
        <dbReference type="PROSITE" id="PS51501"/>
    </source>
</evidence>
<keyword evidence="1" id="KW-0479">Metal-binding</keyword>
<protein>
    <recommendedName>
        <fullName evidence="5">DNL-type domain-containing protein</fullName>
    </recommendedName>
</protein>
<dbReference type="GO" id="GO:0030150">
    <property type="term" value="P:protein import into mitochondrial matrix"/>
    <property type="evidence" value="ECO:0007669"/>
    <property type="project" value="TreeGrafter"/>
</dbReference>
<evidence type="ECO:0000256" key="4">
    <source>
        <dbReference type="PROSITE-ProRule" id="PRU00834"/>
    </source>
</evidence>
<sequence>MHTSVTTLLRRVSAHSRSAWSSLGYRTLRAQARAHTWRQATALGLTGIAIYRAGVSGLRPFTTSLTTHKTPTPTPEPQEQPKLFLRFTCKVCQTPSQKLISKQAYTEGVVLIQCDECKNRHLIADNLGWFRDENVNVEDLVKEKGQVVRYRQDTTPAELQGVTEFLAQEYPQVHRSLSGAELASLPDGKPKE</sequence>
<evidence type="ECO:0000256" key="3">
    <source>
        <dbReference type="ARBA" id="ARBA00022833"/>
    </source>
</evidence>
<evidence type="ECO:0000313" key="6">
    <source>
        <dbReference type="EMBL" id="KAJ1928782.1"/>
    </source>
</evidence>
<dbReference type="EMBL" id="JANBPT010000059">
    <property type="protein sequence ID" value="KAJ1928782.1"/>
    <property type="molecule type" value="Genomic_DNA"/>
</dbReference>
<evidence type="ECO:0000256" key="2">
    <source>
        <dbReference type="ARBA" id="ARBA00022771"/>
    </source>
</evidence>
<comment type="caution">
    <text evidence="6">The sequence shown here is derived from an EMBL/GenBank/DDBJ whole genome shotgun (WGS) entry which is preliminary data.</text>
</comment>
<dbReference type="AlphaFoldDB" id="A0A9W8E294"/>
<dbReference type="InterPro" id="IPR007853">
    <property type="entry name" value="Znf_DNL-typ"/>
</dbReference>
<dbReference type="Proteomes" id="UP001150569">
    <property type="component" value="Unassembled WGS sequence"/>
</dbReference>
<proteinExistence type="predicted"/>
<dbReference type="GO" id="GO:0005739">
    <property type="term" value="C:mitochondrion"/>
    <property type="evidence" value="ECO:0007669"/>
    <property type="project" value="TreeGrafter"/>
</dbReference>
<dbReference type="GO" id="GO:0051087">
    <property type="term" value="F:protein-folding chaperone binding"/>
    <property type="evidence" value="ECO:0007669"/>
    <property type="project" value="TreeGrafter"/>
</dbReference>
<dbReference type="GO" id="GO:0006457">
    <property type="term" value="P:protein folding"/>
    <property type="evidence" value="ECO:0007669"/>
    <property type="project" value="TreeGrafter"/>
</dbReference>
<evidence type="ECO:0000313" key="7">
    <source>
        <dbReference type="Proteomes" id="UP001150569"/>
    </source>
</evidence>
<reference evidence="6" key="1">
    <citation type="submission" date="2022-07" db="EMBL/GenBank/DDBJ databases">
        <title>Phylogenomic reconstructions and comparative analyses of Kickxellomycotina fungi.</title>
        <authorList>
            <person name="Reynolds N.K."/>
            <person name="Stajich J.E."/>
            <person name="Barry K."/>
            <person name="Grigoriev I.V."/>
            <person name="Crous P."/>
            <person name="Smith M.E."/>
        </authorList>
    </citation>
    <scope>NUCLEOTIDE SEQUENCE</scope>
    <source>
        <strain evidence="6">RSA 861</strain>
    </source>
</reference>
<dbReference type="InterPro" id="IPR024158">
    <property type="entry name" value="Mt_import_TIM15"/>
</dbReference>
<accession>A0A9W8E294</accession>
<dbReference type="Pfam" id="PF05180">
    <property type="entry name" value="zf-DNL"/>
    <property type="match status" value="1"/>
</dbReference>
<dbReference type="GO" id="GO:0050821">
    <property type="term" value="P:protein stabilization"/>
    <property type="evidence" value="ECO:0007669"/>
    <property type="project" value="TreeGrafter"/>
</dbReference>
<dbReference type="PROSITE" id="PS51501">
    <property type="entry name" value="ZF_DNL"/>
    <property type="match status" value="1"/>
</dbReference>